<comment type="caution">
    <text evidence="2">The sequence shown here is derived from an EMBL/GenBank/DDBJ whole genome shotgun (WGS) entry which is preliminary data.</text>
</comment>
<reference evidence="2 3" key="1">
    <citation type="journal article" date="2015" name="Stand. Genomic Sci.">
        <title>Genomic Encyclopedia of Bacterial and Archaeal Type Strains, Phase III: the genomes of soil and plant-associated and newly described type strains.</title>
        <authorList>
            <person name="Whitman W.B."/>
            <person name="Woyke T."/>
            <person name="Klenk H.P."/>
            <person name="Zhou Y."/>
            <person name="Lilburn T.G."/>
            <person name="Beck B.J."/>
            <person name="De Vos P."/>
            <person name="Vandamme P."/>
            <person name="Eisen J.A."/>
            <person name="Garrity G."/>
            <person name="Hugenholtz P."/>
            <person name="Kyrpides N.C."/>
        </authorList>
    </citation>
    <scope>NUCLEOTIDE SEQUENCE [LARGE SCALE GENOMIC DNA]</scope>
    <source>
        <strain evidence="2 3">CGMCC 1.7271</strain>
    </source>
</reference>
<name>A0A562SBN4_9BACT</name>
<dbReference type="EMBL" id="VLLE01000008">
    <property type="protein sequence ID" value="TWI78010.1"/>
    <property type="molecule type" value="Genomic_DNA"/>
</dbReference>
<evidence type="ECO:0000259" key="1">
    <source>
        <dbReference type="Pfam" id="PF13588"/>
    </source>
</evidence>
<dbReference type="AlphaFoldDB" id="A0A562SBN4"/>
<accession>A0A562SBN4</accession>
<feature type="domain" description="Type I restriction enzyme R protein N-terminal" evidence="1">
    <location>
        <begin position="31"/>
        <end position="121"/>
    </location>
</feature>
<dbReference type="Proteomes" id="UP000316167">
    <property type="component" value="Unassembled WGS sequence"/>
</dbReference>
<evidence type="ECO:0000313" key="2">
    <source>
        <dbReference type="EMBL" id="TWI78010.1"/>
    </source>
</evidence>
<dbReference type="Pfam" id="PF13588">
    <property type="entry name" value="HSDR_N_2"/>
    <property type="match status" value="1"/>
</dbReference>
<sequence length="257" mass="29118">MLSASKQQKLAAAIKAYRKDYLEGGRKELDESGTRIMINRFLSDVLGYKQLEEIKTEYMIKGTYADYVIQVNKTRHFLVEVKALSFQLSEKHLRQTVNYGANEGIEYALLTNGRNFEFYKIIFAQPISSHLIFALDLSDAASIKTAVGNLQHLHKESVVKNSFKPLWNKCEATDPYNIAGILCSDAVLSCIRKMIKNRYDEKCDDEIILAAVHKIIADKMDPALIKPFKTVKARVKKEKVSIKVDDQFSASNSVVSE</sequence>
<organism evidence="2 3">
    <name type="scientific">Lacibacter cauensis</name>
    <dbReference type="NCBI Taxonomy" id="510947"/>
    <lineage>
        <taxon>Bacteria</taxon>
        <taxon>Pseudomonadati</taxon>
        <taxon>Bacteroidota</taxon>
        <taxon>Chitinophagia</taxon>
        <taxon>Chitinophagales</taxon>
        <taxon>Chitinophagaceae</taxon>
        <taxon>Lacibacter</taxon>
    </lineage>
</organism>
<keyword evidence="3" id="KW-1185">Reference proteome</keyword>
<dbReference type="RefSeq" id="WP_144888708.1">
    <property type="nucleotide sequence ID" value="NZ_VLLE01000008.1"/>
</dbReference>
<proteinExistence type="predicted"/>
<protein>
    <submittedName>
        <fullName evidence="2">Type I restriction and modification enzyme subunit R-like protein</fullName>
    </submittedName>
</protein>
<dbReference type="InterPro" id="IPR029464">
    <property type="entry name" value="HSDR_N"/>
</dbReference>
<dbReference type="OrthoDB" id="9148007at2"/>
<gene>
    <name evidence="2" type="ORF">IQ13_4254</name>
</gene>
<evidence type="ECO:0000313" key="3">
    <source>
        <dbReference type="Proteomes" id="UP000316167"/>
    </source>
</evidence>